<dbReference type="RefSeq" id="WP_181583467.1">
    <property type="nucleotide sequence ID" value="NZ_CP059399.1"/>
</dbReference>
<dbReference type="Proteomes" id="UP000515512">
    <property type="component" value="Chromosome"/>
</dbReference>
<dbReference type="EMBL" id="CP059399">
    <property type="protein sequence ID" value="QLY32296.1"/>
    <property type="molecule type" value="Genomic_DNA"/>
</dbReference>
<organism evidence="1 2">
    <name type="scientific">Nocardia huaxiensis</name>
    <dbReference type="NCBI Taxonomy" id="2755382"/>
    <lineage>
        <taxon>Bacteria</taxon>
        <taxon>Bacillati</taxon>
        <taxon>Actinomycetota</taxon>
        <taxon>Actinomycetes</taxon>
        <taxon>Mycobacteriales</taxon>
        <taxon>Nocardiaceae</taxon>
        <taxon>Nocardia</taxon>
    </lineage>
</organism>
<proteinExistence type="predicted"/>
<name>A0A7D6VL28_9NOCA</name>
<reference evidence="1 2" key="1">
    <citation type="submission" date="2020-07" db="EMBL/GenBank/DDBJ databases">
        <authorList>
            <person name="Zhuang K."/>
            <person name="Ran Y."/>
        </authorList>
    </citation>
    <scope>NUCLEOTIDE SEQUENCE [LARGE SCALE GENOMIC DNA]</scope>
    <source>
        <strain evidence="1 2">WCH-YHL-001</strain>
    </source>
</reference>
<gene>
    <name evidence="1" type="ORF">H0264_08550</name>
</gene>
<evidence type="ECO:0000313" key="2">
    <source>
        <dbReference type="Proteomes" id="UP000515512"/>
    </source>
</evidence>
<sequence length="83" mass="9196">MTVGPWVVTPEAEAAIHTEVAGIIHAWEPVAAGRYEDRDGDIWEKDPRGWRLVLQAGVAVEPDAVWDWNDGHVVDYAPFTPCS</sequence>
<evidence type="ECO:0000313" key="1">
    <source>
        <dbReference type="EMBL" id="QLY32296.1"/>
    </source>
</evidence>
<accession>A0A7D6VL28</accession>
<keyword evidence="2" id="KW-1185">Reference proteome</keyword>
<protein>
    <submittedName>
        <fullName evidence="1">Uncharacterized protein</fullName>
    </submittedName>
</protein>
<dbReference type="KEGG" id="nhu:H0264_08550"/>
<dbReference type="AlphaFoldDB" id="A0A7D6VL28"/>